<dbReference type="Gene3D" id="3.10.450.50">
    <property type="match status" value="1"/>
</dbReference>
<gene>
    <name evidence="1" type="ORF">S06H3_09654</name>
</gene>
<organism evidence="1">
    <name type="scientific">marine sediment metagenome</name>
    <dbReference type="NCBI Taxonomy" id="412755"/>
    <lineage>
        <taxon>unclassified sequences</taxon>
        <taxon>metagenomes</taxon>
        <taxon>ecological metagenomes</taxon>
    </lineage>
</organism>
<name>X1LCX7_9ZZZZ</name>
<dbReference type="EMBL" id="BARV01004302">
    <property type="protein sequence ID" value="GAI17147.1"/>
    <property type="molecule type" value="Genomic_DNA"/>
</dbReference>
<sequence>MFPKNPRIGKEQIGKAVKPVFDKMNRDITINIEETKVYGDLGLTRCTYTRYTFHFLK</sequence>
<accession>X1LCX7</accession>
<protein>
    <submittedName>
        <fullName evidence="1">Uncharacterized protein</fullName>
    </submittedName>
</protein>
<reference evidence="1" key="1">
    <citation type="journal article" date="2014" name="Front. Microbiol.">
        <title>High frequency of phylogenetically diverse reductive dehalogenase-homologous genes in deep subseafloor sedimentary metagenomes.</title>
        <authorList>
            <person name="Kawai M."/>
            <person name="Futagami T."/>
            <person name="Toyoda A."/>
            <person name="Takaki Y."/>
            <person name="Nishi S."/>
            <person name="Hori S."/>
            <person name="Arai W."/>
            <person name="Tsubouchi T."/>
            <person name="Morono Y."/>
            <person name="Uchiyama I."/>
            <person name="Ito T."/>
            <person name="Fujiyama A."/>
            <person name="Inagaki F."/>
            <person name="Takami H."/>
        </authorList>
    </citation>
    <scope>NUCLEOTIDE SEQUENCE</scope>
    <source>
        <strain evidence="1">Expedition CK06-06</strain>
    </source>
</reference>
<proteinExistence type="predicted"/>
<comment type="caution">
    <text evidence="1">The sequence shown here is derived from an EMBL/GenBank/DDBJ whole genome shotgun (WGS) entry which is preliminary data.</text>
</comment>
<dbReference type="AlphaFoldDB" id="X1LCX7"/>
<evidence type="ECO:0000313" key="1">
    <source>
        <dbReference type="EMBL" id="GAI17147.1"/>
    </source>
</evidence>